<sequence length="83" mass="9784">MTKELRCSFMYSDLLEWREHNPPPATIMLISYQRGSGEAYYSQRHHQERLKRVNLPCFIADRAVFIPKPLQSLPNISPVKNMH</sequence>
<dbReference type="AlphaFoldDB" id="A0A087HL08"/>
<accession>A0A087HL08</accession>
<dbReference type="Proteomes" id="UP000029120">
    <property type="component" value="Chromosome 1"/>
</dbReference>
<dbReference type="Gramene" id="KFK42810">
    <property type="protein sequence ID" value="KFK42810"/>
    <property type="gene ID" value="AALP_AA1G041600"/>
</dbReference>
<name>A0A087HL08_ARAAL</name>
<evidence type="ECO:0000313" key="2">
    <source>
        <dbReference type="Proteomes" id="UP000029120"/>
    </source>
</evidence>
<proteinExistence type="predicted"/>
<protein>
    <submittedName>
        <fullName evidence="1">Uncharacterized protein</fullName>
    </submittedName>
</protein>
<reference evidence="2" key="1">
    <citation type="journal article" date="2015" name="Nat. Plants">
        <title>Genome expansion of Arabis alpina linked with retrotransposition and reduced symmetric DNA methylation.</title>
        <authorList>
            <person name="Willing E.M."/>
            <person name="Rawat V."/>
            <person name="Mandakova T."/>
            <person name="Maumus F."/>
            <person name="James G.V."/>
            <person name="Nordstroem K.J."/>
            <person name="Becker C."/>
            <person name="Warthmann N."/>
            <person name="Chica C."/>
            <person name="Szarzynska B."/>
            <person name="Zytnicki M."/>
            <person name="Albani M.C."/>
            <person name="Kiefer C."/>
            <person name="Bergonzi S."/>
            <person name="Castaings L."/>
            <person name="Mateos J.L."/>
            <person name="Berns M.C."/>
            <person name="Bujdoso N."/>
            <person name="Piofczyk T."/>
            <person name="de Lorenzo L."/>
            <person name="Barrero-Sicilia C."/>
            <person name="Mateos I."/>
            <person name="Piednoel M."/>
            <person name="Hagmann J."/>
            <person name="Chen-Min-Tao R."/>
            <person name="Iglesias-Fernandez R."/>
            <person name="Schuster S.C."/>
            <person name="Alonso-Blanco C."/>
            <person name="Roudier F."/>
            <person name="Carbonero P."/>
            <person name="Paz-Ares J."/>
            <person name="Davis S.J."/>
            <person name="Pecinka A."/>
            <person name="Quesneville H."/>
            <person name="Colot V."/>
            <person name="Lysak M.A."/>
            <person name="Weigel D."/>
            <person name="Coupland G."/>
            <person name="Schneeberger K."/>
        </authorList>
    </citation>
    <scope>NUCLEOTIDE SEQUENCE [LARGE SCALE GENOMIC DNA]</scope>
    <source>
        <strain evidence="2">cv. Pajares</strain>
    </source>
</reference>
<evidence type="ECO:0000313" key="1">
    <source>
        <dbReference type="EMBL" id="KFK42810.1"/>
    </source>
</evidence>
<dbReference type="EMBL" id="CM002869">
    <property type="protein sequence ID" value="KFK42810.1"/>
    <property type="molecule type" value="Genomic_DNA"/>
</dbReference>
<organism evidence="1 2">
    <name type="scientific">Arabis alpina</name>
    <name type="common">Alpine rock-cress</name>
    <dbReference type="NCBI Taxonomy" id="50452"/>
    <lineage>
        <taxon>Eukaryota</taxon>
        <taxon>Viridiplantae</taxon>
        <taxon>Streptophyta</taxon>
        <taxon>Embryophyta</taxon>
        <taxon>Tracheophyta</taxon>
        <taxon>Spermatophyta</taxon>
        <taxon>Magnoliopsida</taxon>
        <taxon>eudicotyledons</taxon>
        <taxon>Gunneridae</taxon>
        <taxon>Pentapetalae</taxon>
        <taxon>rosids</taxon>
        <taxon>malvids</taxon>
        <taxon>Brassicales</taxon>
        <taxon>Brassicaceae</taxon>
        <taxon>Arabideae</taxon>
        <taxon>Arabis</taxon>
    </lineage>
</organism>
<keyword evidence="2" id="KW-1185">Reference proteome</keyword>
<gene>
    <name evidence="1" type="ordered locus">AALP_Aa1g041600</name>
</gene>